<evidence type="ECO:0000313" key="1">
    <source>
        <dbReference type="EMBL" id="KAJ0170144.1"/>
    </source>
</evidence>
<gene>
    <name evidence="1" type="ORF">K1T71_014072</name>
</gene>
<organism evidence="1 2">
    <name type="scientific">Dendrolimus kikuchii</name>
    <dbReference type="NCBI Taxonomy" id="765133"/>
    <lineage>
        <taxon>Eukaryota</taxon>
        <taxon>Metazoa</taxon>
        <taxon>Ecdysozoa</taxon>
        <taxon>Arthropoda</taxon>
        <taxon>Hexapoda</taxon>
        <taxon>Insecta</taxon>
        <taxon>Pterygota</taxon>
        <taxon>Neoptera</taxon>
        <taxon>Endopterygota</taxon>
        <taxon>Lepidoptera</taxon>
        <taxon>Glossata</taxon>
        <taxon>Ditrysia</taxon>
        <taxon>Bombycoidea</taxon>
        <taxon>Lasiocampidae</taxon>
        <taxon>Dendrolimus</taxon>
    </lineage>
</organism>
<proteinExistence type="predicted"/>
<protein>
    <submittedName>
        <fullName evidence="1">Uncharacterized protein</fullName>
    </submittedName>
</protein>
<accession>A0ACC1CEY7</accession>
<comment type="caution">
    <text evidence="1">The sequence shown here is derived from an EMBL/GenBank/DDBJ whole genome shotgun (WGS) entry which is preliminary data.</text>
</comment>
<sequence>MLPLSLWHFLGPMQGVASHQADPKLRELKLEESARFSELSDIFNSDKINDIQNSDKLKIQYKPAYSRKMVPKCSHAPKDSKSHEKQLKHPFYKNSQRLDELLDQFLDRSIPDMISDPFGLDTLFKSQKDNKIHHNDLKHEKVVNTQTKSIIDDLQPKYPILRKLMQVEEDDIDIAYNDVNEVLSDDGTPHDDAEIVAERVKRNDDQLPNEKAKNPFSMNNPNWKAPILYPEELKFVIKQAALNNYRVKNTKNKEERDLNDMEYLEDYLVNEDNRLSKMAQAYSDYGVLEGRKDAVRDGKNSNIEKAKDHRVKLSVDVASIERFKKGKRTLMSISEGDEDVEDDYNENNDNTENGTNEDESFFVFDIDEKSTEDNFENTDSTYSMDDFIRIVNDTFEIHTPADDITDTNEATKFNTETLFTSDFYFENNENNTETTTDASLITTKFETHNYADIAVNKLNNNNTSDIFLGLIPNELKIANNYNNITETNSMGNKISNSNTTIDNYSNSFLKTDLENDESLSKKIMTNISDAHNITLINNCFNNLSLKANRTEETQKTLVKSDMLTDYNKTDSVSNEDKFKVQLNAKKDFNNKFKREIDKTEINYVTENMISNREQKFNNMGKFQNETNDFDFGGFFHMLSGIFASLDGIFVNENTSENKNNSSINILNITAKEYTENNSINTTANTIHLTNVTDEAIYPIYNTGMIGNIGHRSRVLLSVDDTSNATVIEKNTRDNLTNENEITKGDVTNTNITTSTNKLAKVNPLSNTTKPQKETKTVNNDEEQKSINKNKTVVKRNVDDSSLIFWNDLYDDEYGIKSDTIENIRDKHSIKDSNFIKSSKIWIENKKSKIDKRMIKIRDDDEQEVEKRDFAALTANMKEICKKAALAVKETRNLQVREDSRENAVATSLMDQLIKLMTDLVDYQVQQKTCLRLPADLQNFLQWLTGNESDSELDPSQKLYYRNDDVNADVDKPTEHDLDLLSSPSSEKEEIIPERSDCLGTLRDVQDLILLFDEMTEEDKRFYYTSHLHFISVQHLKNNSIITRDKRDEKKRQPRRKLAKFIKSFGKKHTRTTANYYDSLQFTESISRGGKKESSRLDRGS</sequence>
<dbReference type="EMBL" id="CM034414">
    <property type="protein sequence ID" value="KAJ0170144.1"/>
    <property type="molecule type" value="Genomic_DNA"/>
</dbReference>
<evidence type="ECO:0000313" key="2">
    <source>
        <dbReference type="Proteomes" id="UP000824533"/>
    </source>
</evidence>
<keyword evidence="2" id="KW-1185">Reference proteome</keyword>
<dbReference type="Proteomes" id="UP000824533">
    <property type="component" value="Linkage Group LG28"/>
</dbReference>
<name>A0ACC1CEY7_9NEOP</name>
<reference evidence="1 2" key="1">
    <citation type="journal article" date="2021" name="Front. Genet.">
        <title>Chromosome-Level Genome Assembly Reveals Significant Gene Expansion in the Toll and IMD Signaling Pathways of Dendrolimus kikuchii.</title>
        <authorList>
            <person name="Zhou J."/>
            <person name="Wu P."/>
            <person name="Xiong Z."/>
            <person name="Liu N."/>
            <person name="Zhao N."/>
            <person name="Ji M."/>
            <person name="Qiu Y."/>
            <person name="Yang B."/>
        </authorList>
    </citation>
    <scope>NUCLEOTIDE SEQUENCE [LARGE SCALE GENOMIC DNA]</scope>
    <source>
        <strain evidence="1">Ann1</strain>
    </source>
</reference>